<feature type="compositionally biased region" description="Basic and acidic residues" evidence="1">
    <location>
        <begin position="103"/>
        <end position="117"/>
    </location>
</feature>
<organism evidence="2 3">
    <name type="scientific">Ensete ventricosum</name>
    <name type="common">Abyssinian banana</name>
    <name type="synonym">Musa ensete</name>
    <dbReference type="NCBI Taxonomy" id="4639"/>
    <lineage>
        <taxon>Eukaryota</taxon>
        <taxon>Viridiplantae</taxon>
        <taxon>Streptophyta</taxon>
        <taxon>Embryophyta</taxon>
        <taxon>Tracheophyta</taxon>
        <taxon>Spermatophyta</taxon>
        <taxon>Magnoliopsida</taxon>
        <taxon>Liliopsida</taxon>
        <taxon>Zingiberales</taxon>
        <taxon>Musaceae</taxon>
        <taxon>Ensete</taxon>
    </lineage>
</organism>
<dbReference type="EMBL" id="AMZH03016441">
    <property type="protein sequence ID" value="RRT44478.1"/>
    <property type="molecule type" value="Genomic_DNA"/>
</dbReference>
<evidence type="ECO:0000313" key="3">
    <source>
        <dbReference type="Proteomes" id="UP000287651"/>
    </source>
</evidence>
<comment type="caution">
    <text evidence="2">The sequence shown here is derived from an EMBL/GenBank/DDBJ whole genome shotgun (WGS) entry which is preliminary data.</text>
</comment>
<accession>A0A426XY47</accession>
<feature type="region of interest" description="Disordered" evidence="1">
    <location>
        <begin position="144"/>
        <end position="182"/>
    </location>
</feature>
<dbReference type="Proteomes" id="UP000287651">
    <property type="component" value="Unassembled WGS sequence"/>
</dbReference>
<gene>
    <name evidence="2" type="ORF">B296_00046961</name>
</gene>
<reference evidence="2 3" key="1">
    <citation type="journal article" date="2014" name="Agronomy (Basel)">
        <title>A Draft Genome Sequence for Ensete ventricosum, the Drought-Tolerant Tree Against Hunger.</title>
        <authorList>
            <person name="Harrison J."/>
            <person name="Moore K.A."/>
            <person name="Paszkiewicz K."/>
            <person name="Jones T."/>
            <person name="Grant M."/>
            <person name="Ambacheew D."/>
            <person name="Muzemil S."/>
            <person name="Studholme D.J."/>
        </authorList>
    </citation>
    <scope>NUCLEOTIDE SEQUENCE [LARGE SCALE GENOMIC DNA]</scope>
</reference>
<evidence type="ECO:0000256" key="1">
    <source>
        <dbReference type="SAM" id="MobiDB-lite"/>
    </source>
</evidence>
<name>A0A426XY47_ENSVE</name>
<evidence type="ECO:0000313" key="2">
    <source>
        <dbReference type="EMBL" id="RRT44478.1"/>
    </source>
</evidence>
<sequence>MAAQAGSDDRWGLEAKVPLQLRSLKESSSPAMDAASQLPPRLFIESNASWTISPSESSGEPNISAPNHANPTSSDRATANKRRNKKNPNFSQQWKGELKKRKDFKDLSPESDRTEHNWRILVDRGSRIEIQRARKRRSNYVLPLSQSLSSGTRESKREANNGNKGARNRSASLSPKHPPRTEWEINVSITMCYVPQTSKK</sequence>
<dbReference type="AlphaFoldDB" id="A0A426XY47"/>
<feature type="region of interest" description="Disordered" evidence="1">
    <location>
        <begin position="49"/>
        <end position="117"/>
    </location>
</feature>
<proteinExistence type="predicted"/>
<protein>
    <submittedName>
        <fullName evidence="2">Uncharacterized protein</fullName>
    </submittedName>
</protein>
<feature type="compositionally biased region" description="Polar residues" evidence="1">
    <location>
        <begin position="49"/>
        <end position="77"/>
    </location>
</feature>